<dbReference type="Proteomes" id="UP000837932">
    <property type="component" value="Unassembled WGS sequence"/>
</dbReference>
<feature type="transmembrane region" description="Helical" evidence="1">
    <location>
        <begin position="330"/>
        <end position="351"/>
    </location>
</feature>
<evidence type="ECO:0000256" key="1">
    <source>
        <dbReference type="SAM" id="Phobius"/>
    </source>
</evidence>
<sequence length="1097" mass="115567">MPAVLTVMLVPVEVLLHLTVPAHPVALNVAISPLHKLFLLLLMTGATGVLPVVITTELLLPLSPQLFVQVAVYVPAVLTVMLVPVEVLLHLTVPAHPVALNVAVSPLHKLFLLLLITGATGVLPVVITIGFELPLSPQIVSHTAVYVPATLTVMLVPTDVLLHLTVPLQPVAINVAVSVPHNIVLVLVVTGVVGLTPTLIIIAFDELLLPQLLLHVAVYVPDVVTSNTLPLPPDTFQLKRPTHPLAVNLAFSPSQHIVLSDTTIGADGVLPVVITIGFELPLSPQLFVQVAVYVPAVLTVMLVPVEVLLHLTVPAHPVALNVALSPLHKLFLVVLMTGATGVLPVVITIGFELPLSPQLFVQVAVYVPAVLTVMLVPTDVLLHLTVPAQPVALNVAVSPLHKLFLVVLITGADGVLPVVITIGFEFTLSPQLFVQVAVYVPAVLTVMLVPVDVLLHLTVPAHPVALNVALSPLHKLFFVVLMTGADGVLPVVITIGFELPLSPQLFVQVAVYVPEVLTVMLVPVDVLLHLTVPAHPVALNVAVSPLHKLFLVVLINGATGVLPVVITIGFELPLSPQIVSHTAVYVPATLTVMLVPTDVLLHLTVPLQPVAINVAVSVPHNTVLVLVITGVVGLTPTLIIIAFDELLLPQLLLHVAVYVPDVVTSNTLPLPPDTFQLKRPTHPLAVNLAFSPSQHIVLSDTTIGADGVLPVVITIGFELPLSPQLFVQVAVYVPAVLTMMLVPVDVLLHLTVPAQPVALNVAVSPLHKLFLVVLMTGATGVLPVVITIGFELPLSPQLFVQVAVYVPATPTVMLVPVEVLLHLTVPAQPVALNVAVSVPHNTVLVLVITGVVGLTPTLIIIAFDELLLPQLLLHVAVYVPDVVTSNTLPLPPDTFQLKVPTHPLAVNLAFSPSQHIVLSDTTIGADGGFFLSITTSILLPLVPQIFVHVTVYVAGVVTVIVDVDSPLLHASVPSQPVAVNVADSPLQMAVLSALTIGAEGAFPRLISMTFELGLTPQIVSQTAAYVPATLTVILVPVAVVFHFTVPLQPVAVNIAVSVPQIVNLLAVIVGVVGVTPVRIITGIEDVLVPQIFVQVAE</sequence>
<dbReference type="EMBL" id="CAKLPY010000013">
    <property type="protein sequence ID" value="CAH0998061.1"/>
    <property type="molecule type" value="Genomic_DNA"/>
</dbReference>
<evidence type="ECO:0000313" key="3">
    <source>
        <dbReference type="Proteomes" id="UP000837932"/>
    </source>
</evidence>
<feature type="transmembrane region" description="Helical" evidence="1">
    <location>
        <begin position="286"/>
        <end position="309"/>
    </location>
</feature>
<feature type="transmembrane region" description="Helical" evidence="1">
    <location>
        <begin position="37"/>
        <end position="60"/>
    </location>
</feature>
<feature type="transmembrane region" description="Helical" evidence="1">
    <location>
        <begin position="729"/>
        <end position="750"/>
    </location>
</feature>
<accession>A0ABM9AWS8</accession>
<protein>
    <submittedName>
        <fullName evidence="2">Uncharacterized protein</fullName>
    </submittedName>
</protein>
<keyword evidence="1" id="KW-0812">Transmembrane</keyword>
<gene>
    <name evidence="2" type="ORF">EMA8858_04196</name>
</gene>
<feature type="transmembrane region" description="Helical" evidence="1">
    <location>
        <begin position="110"/>
        <end position="131"/>
    </location>
</feature>
<feature type="transmembrane region" description="Helical" evidence="1">
    <location>
        <begin position="509"/>
        <end position="528"/>
    </location>
</feature>
<feature type="transmembrane region" description="Helical" evidence="1">
    <location>
        <begin position="622"/>
        <end position="643"/>
    </location>
</feature>
<evidence type="ECO:0000313" key="2">
    <source>
        <dbReference type="EMBL" id="CAH0998061.1"/>
    </source>
</evidence>
<feature type="transmembrane region" description="Helical" evidence="1">
    <location>
        <begin position="770"/>
        <end position="790"/>
    </location>
</feature>
<feature type="transmembrane region" description="Helical" evidence="1">
    <location>
        <begin position="1023"/>
        <end position="1044"/>
    </location>
</feature>
<reference evidence="2" key="1">
    <citation type="submission" date="2021-12" db="EMBL/GenBank/DDBJ databases">
        <authorList>
            <person name="Rodrigo-Torres L."/>
            <person name="Arahal R. D."/>
            <person name="Lucena T."/>
        </authorList>
    </citation>
    <scope>NUCLEOTIDE SEQUENCE</scope>
    <source>
        <strain evidence="2">CECT 8858</strain>
    </source>
</reference>
<feature type="transmembrane region" description="Helical" evidence="1">
    <location>
        <begin position="183"/>
        <end position="204"/>
    </location>
</feature>
<feature type="transmembrane region" description="Helical" evidence="1">
    <location>
        <begin position="363"/>
        <end position="382"/>
    </location>
</feature>
<feature type="transmembrane region" description="Helical" evidence="1">
    <location>
        <begin position="66"/>
        <end position="89"/>
    </location>
</feature>
<feature type="transmembrane region" description="Helical" evidence="1">
    <location>
        <begin position="1050"/>
        <end position="1074"/>
    </location>
</feature>
<feature type="transmembrane region" description="Helical" evidence="1">
    <location>
        <begin position="436"/>
        <end position="455"/>
    </location>
</feature>
<keyword evidence="1" id="KW-1133">Transmembrane helix</keyword>
<feature type="transmembrane region" description="Helical" evidence="1">
    <location>
        <begin position="937"/>
        <end position="961"/>
    </location>
</feature>
<keyword evidence="1" id="KW-0472">Membrane</keyword>
<feature type="transmembrane region" description="Helical" evidence="1">
    <location>
        <begin position="843"/>
        <end position="863"/>
    </location>
</feature>
<feature type="transmembrane region" description="Helical" evidence="1">
    <location>
        <begin position="476"/>
        <end position="497"/>
    </location>
</feature>
<proteinExistence type="predicted"/>
<organism evidence="2 3">
    <name type="scientific">Emticicia aquatica</name>
    <dbReference type="NCBI Taxonomy" id="1681835"/>
    <lineage>
        <taxon>Bacteria</taxon>
        <taxon>Pseudomonadati</taxon>
        <taxon>Bacteroidota</taxon>
        <taxon>Cytophagia</taxon>
        <taxon>Cytophagales</taxon>
        <taxon>Leadbetterellaceae</taxon>
        <taxon>Emticicia</taxon>
    </lineage>
</organism>
<name>A0ABM9AWS8_9BACT</name>
<keyword evidence="3" id="KW-1185">Reference proteome</keyword>
<feature type="transmembrane region" description="Helical" evidence="1">
    <location>
        <begin position="549"/>
        <end position="570"/>
    </location>
</feature>
<feature type="transmembrane region" description="Helical" evidence="1">
    <location>
        <begin position="802"/>
        <end position="823"/>
    </location>
</feature>
<comment type="caution">
    <text evidence="2">The sequence shown here is derived from an EMBL/GenBank/DDBJ whole genome shotgun (WGS) entry which is preliminary data.</text>
</comment>
<feature type="transmembrane region" description="Helical" evidence="1">
    <location>
        <begin position="403"/>
        <end position="424"/>
    </location>
</feature>